<dbReference type="Proteomes" id="UP000215914">
    <property type="component" value="Chromosome 2"/>
</dbReference>
<gene>
    <name evidence="1" type="ORF">HannXRQ_Chr02g0043171</name>
</gene>
<organism evidence="1 2">
    <name type="scientific">Helianthus annuus</name>
    <name type="common">Common sunflower</name>
    <dbReference type="NCBI Taxonomy" id="4232"/>
    <lineage>
        <taxon>Eukaryota</taxon>
        <taxon>Viridiplantae</taxon>
        <taxon>Streptophyta</taxon>
        <taxon>Embryophyta</taxon>
        <taxon>Tracheophyta</taxon>
        <taxon>Spermatophyta</taxon>
        <taxon>Magnoliopsida</taxon>
        <taxon>eudicotyledons</taxon>
        <taxon>Gunneridae</taxon>
        <taxon>Pentapetalae</taxon>
        <taxon>asterids</taxon>
        <taxon>campanulids</taxon>
        <taxon>Asterales</taxon>
        <taxon>Asteraceae</taxon>
        <taxon>Asteroideae</taxon>
        <taxon>Heliantheae alliance</taxon>
        <taxon>Heliantheae</taxon>
        <taxon>Helianthus</taxon>
    </lineage>
</organism>
<dbReference type="InParanoid" id="A0A251VHM3"/>
<dbReference type="EMBL" id="CM007891">
    <property type="protein sequence ID" value="OTG34201.1"/>
    <property type="molecule type" value="Genomic_DNA"/>
</dbReference>
<sequence>MNLHSHYVLHCLVLQFVHSWKWGRRRLITSVHSSSGCHVLTEHDPIGFRHLFDIVLLDSGSIVRSLGGFWGCDR</sequence>
<evidence type="ECO:0000313" key="2">
    <source>
        <dbReference type="Proteomes" id="UP000215914"/>
    </source>
</evidence>
<name>A0A251VHM3_HELAN</name>
<protein>
    <submittedName>
        <fullName evidence="1">Uncharacterized protein</fullName>
    </submittedName>
</protein>
<accession>A0A251VHM3</accession>
<evidence type="ECO:0000313" key="1">
    <source>
        <dbReference type="EMBL" id="OTG34201.1"/>
    </source>
</evidence>
<proteinExistence type="predicted"/>
<dbReference type="AlphaFoldDB" id="A0A251VHM3"/>
<keyword evidence="2" id="KW-1185">Reference proteome</keyword>
<reference evidence="2" key="1">
    <citation type="journal article" date="2017" name="Nature">
        <title>The sunflower genome provides insights into oil metabolism, flowering and Asterid evolution.</title>
        <authorList>
            <person name="Badouin H."/>
            <person name="Gouzy J."/>
            <person name="Grassa C.J."/>
            <person name="Murat F."/>
            <person name="Staton S.E."/>
            <person name="Cottret L."/>
            <person name="Lelandais-Briere C."/>
            <person name="Owens G.L."/>
            <person name="Carrere S."/>
            <person name="Mayjonade B."/>
            <person name="Legrand L."/>
            <person name="Gill N."/>
            <person name="Kane N.C."/>
            <person name="Bowers J.E."/>
            <person name="Hubner S."/>
            <person name="Bellec A."/>
            <person name="Berard A."/>
            <person name="Berges H."/>
            <person name="Blanchet N."/>
            <person name="Boniface M.C."/>
            <person name="Brunel D."/>
            <person name="Catrice O."/>
            <person name="Chaidir N."/>
            <person name="Claudel C."/>
            <person name="Donnadieu C."/>
            <person name="Faraut T."/>
            <person name="Fievet G."/>
            <person name="Helmstetter N."/>
            <person name="King M."/>
            <person name="Knapp S.J."/>
            <person name="Lai Z."/>
            <person name="Le Paslier M.C."/>
            <person name="Lippi Y."/>
            <person name="Lorenzon L."/>
            <person name="Mandel J.R."/>
            <person name="Marage G."/>
            <person name="Marchand G."/>
            <person name="Marquand E."/>
            <person name="Bret-Mestries E."/>
            <person name="Morien E."/>
            <person name="Nambeesan S."/>
            <person name="Nguyen T."/>
            <person name="Pegot-Espagnet P."/>
            <person name="Pouilly N."/>
            <person name="Raftis F."/>
            <person name="Sallet E."/>
            <person name="Schiex T."/>
            <person name="Thomas J."/>
            <person name="Vandecasteele C."/>
            <person name="Vares D."/>
            <person name="Vear F."/>
            <person name="Vautrin S."/>
            <person name="Crespi M."/>
            <person name="Mangin B."/>
            <person name="Burke J.M."/>
            <person name="Salse J."/>
            <person name="Munos S."/>
            <person name="Vincourt P."/>
            <person name="Rieseberg L.H."/>
            <person name="Langlade N.B."/>
        </authorList>
    </citation>
    <scope>NUCLEOTIDE SEQUENCE [LARGE SCALE GENOMIC DNA]</scope>
    <source>
        <strain evidence="2">cv. SF193</strain>
    </source>
</reference>